<organism evidence="2 3">
    <name type="scientific">Sphingopyxis bauzanensis</name>
    <dbReference type="NCBI Taxonomy" id="651663"/>
    <lineage>
        <taxon>Bacteria</taxon>
        <taxon>Pseudomonadati</taxon>
        <taxon>Pseudomonadota</taxon>
        <taxon>Alphaproteobacteria</taxon>
        <taxon>Sphingomonadales</taxon>
        <taxon>Sphingomonadaceae</taxon>
        <taxon>Sphingopyxis</taxon>
    </lineage>
</organism>
<evidence type="ECO:0000313" key="3">
    <source>
        <dbReference type="Proteomes" id="UP000197361"/>
    </source>
</evidence>
<keyword evidence="3" id="KW-1185">Reference proteome</keyword>
<evidence type="ECO:0000313" key="2">
    <source>
        <dbReference type="EMBL" id="OWQ97571.1"/>
    </source>
</evidence>
<protein>
    <recommendedName>
        <fullName evidence="1">RES domain-containing protein</fullName>
    </recommendedName>
</protein>
<dbReference type="InterPro" id="IPR014914">
    <property type="entry name" value="RES_dom"/>
</dbReference>
<sequence>MTHPVCLECIGNIHLRAQLASEARLGTCAECGETRPAVPFELLAARIDEAFLPNFELTPYDQSPGAAAIFVDIAGIDSDLAFRIEEYLGDTYGDQEEGNPYDYSTGFRRSRTPHYWQEERWARFCNTLRKTARYINADAMAWLDDVFEDIDAHRTWDAASVIKLVVPGGPGSQFYRARVASDEDTLRRILRQPVLQMGPLLPGLGQGGRLNAPGIPGFYGATDEATCIAEIRPPVGAHVVVGRFDVLRPLQLLDFSALEELAPQANPFDPQFEAKRDRAYFLRSLGEQISRPVLPGAELLGYVPTQMVAEYLEHRLVFPIDGIFYKSTQSGSTGGNVMLFNRAARVEPFPHHTHFIDLDVRTIDVDTEDYDDSIHLSVQEIDAVEPPDPLAVLNGDLPHIPAPLPDTFVQLDIDDDRPLCLRLPPDGIAVHAIRAVAYELYTRQVTTPTTSWPGADD</sequence>
<gene>
    <name evidence="2" type="ORF">CDQ92_11240</name>
</gene>
<comment type="caution">
    <text evidence="2">The sequence shown here is derived from an EMBL/GenBank/DDBJ whole genome shotgun (WGS) entry which is preliminary data.</text>
</comment>
<dbReference type="Pfam" id="PF08808">
    <property type="entry name" value="RES"/>
    <property type="match status" value="1"/>
</dbReference>
<name>A0A246JWW6_9SPHN</name>
<dbReference type="Proteomes" id="UP000197361">
    <property type="component" value="Unassembled WGS sequence"/>
</dbReference>
<proteinExistence type="predicted"/>
<feature type="domain" description="RES" evidence="1">
    <location>
        <begin position="193"/>
        <end position="353"/>
    </location>
</feature>
<dbReference type="SMART" id="SM00953">
    <property type="entry name" value="RES"/>
    <property type="match status" value="1"/>
</dbReference>
<dbReference type="AlphaFoldDB" id="A0A246JWW6"/>
<dbReference type="EMBL" id="NISK01000002">
    <property type="protein sequence ID" value="OWQ97571.1"/>
    <property type="molecule type" value="Genomic_DNA"/>
</dbReference>
<reference evidence="2 3" key="1">
    <citation type="journal article" date="2010" name="Int. J. Syst. Evol. Microbiol.">
        <title>Sphingopyxis bauzanensis sp. nov., a psychrophilic bacterium isolated from soil.</title>
        <authorList>
            <person name="Zhang D.C."/>
            <person name="Liu H.C."/>
            <person name="Xin Y.H."/>
            <person name="Zhou Y.G."/>
            <person name="Schinner F."/>
            <person name="Margesin R."/>
        </authorList>
    </citation>
    <scope>NUCLEOTIDE SEQUENCE [LARGE SCALE GENOMIC DNA]</scope>
    <source>
        <strain evidence="2 3">DSM 22271</strain>
    </source>
</reference>
<dbReference type="OrthoDB" id="1425103at2"/>
<dbReference type="RefSeq" id="WP_088441420.1">
    <property type="nucleotide sequence ID" value="NZ_BMMC01000029.1"/>
</dbReference>
<evidence type="ECO:0000259" key="1">
    <source>
        <dbReference type="SMART" id="SM00953"/>
    </source>
</evidence>
<accession>A0A246JWW6</accession>